<protein>
    <recommendedName>
        <fullName evidence="2">histidine kinase</fullName>
        <ecNumber evidence="2">2.7.13.3</ecNumber>
    </recommendedName>
</protein>
<organism evidence="13 14">
    <name type="scientific">Ammonicoccus fulvus</name>
    <dbReference type="NCBI Taxonomy" id="3138240"/>
    <lineage>
        <taxon>Bacteria</taxon>
        <taxon>Bacillati</taxon>
        <taxon>Actinomycetota</taxon>
        <taxon>Actinomycetes</taxon>
        <taxon>Propionibacteriales</taxon>
        <taxon>Propionibacteriaceae</taxon>
        <taxon>Ammonicoccus</taxon>
    </lineage>
</organism>
<dbReference type="Gene3D" id="3.30.565.10">
    <property type="entry name" value="Histidine kinase-like ATPase, C-terminal domain"/>
    <property type="match status" value="1"/>
</dbReference>
<dbReference type="Pfam" id="PF07730">
    <property type="entry name" value="HisKA_3"/>
    <property type="match status" value="1"/>
</dbReference>
<dbReference type="CDD" id="cd16917">
    <property type="entry name" value="HATPase_UhpB-NarQ-NarX-like"/>
    <property type="match status" value="1"/>
</dbReference>
<dbReference type="InterPro" id="IPR050482">
    <property type="entry name" value="Sensor_HK_TwoCompSys"/>
</dbReference>
<comment type="catalytic activity">
    <reaction evidence="1">
        <text>ATP + protein L-histidine = ADP + protein N-phospho-L-histidine.</text>
        <dbReference type="EC" id="2.7.13.3"/>
    </reaction>
</comment>
<keyword evidence="5" id="KW-0547">Nucleotide-binding</keyword>
<evidence type="ECO:0000256" key="3">
    <source>
        <dbReference type="ARBA" id="ARBA00022553"/>
    </source>
</evidence>
<dbReference type="Proteomes" id="UP001442841">
    <property type="component" value="Chromosome"/>
</dbReference>
<name>A0ABZ3FQY6_9ACTN</name>
<evidence type="ECO:0000313" key="14">
    <source>
        <dbReference type="Proteomes" id="UP001442841"/>
    </source>
</evidence>
<keyword evidence="9" id="KW-1133">Transmembrane helix</keyword>
<dbReference type="InterPro" id="IPR003594">
    <property type="entry name" value="HATPase_dom"/>
</dbReference>
<evidence type="ECO:0000313" key="13">
    <source>
        <dbReference type="EMBL" id="XAN07580.1"/>
    </source>
</evidence>
<sequence>MSNGMWSPVPALFSLVMTGTLALRRTFPWTVLLVPLAFGGQALVLDPAPSTLGNGLALLVAVYAAGESLGPVRSLPVLALTGGASVVFEIDQGDVDAAAGDIVMAVAAWIIGLVVAERRRRTVRRLTAADEDLRAAELRTETALAEERQRMARELHDVVSHGVTVVVMQARGARAMLDIDPEQSRAALDAIERAGQDALGDMRRLVTLLRDPAPGIRPQPGLEELDRLVTAARLDAPVDVTVTGEPVELPSGLGLTAYRLVQEGLTNALRHAPGSAIDLRIDWEPDHLTFTIENAAACVEDEGSAAPGSGFGLLGVRERVELYGGTLDYGRADDVWGVRARLPLATVAAAPETSDPR</sequence>
<evidence type="ECO:0000259" key="10">
    <source>
        <dbReference type="Pfam" id="PF02518"/>
    </source>
</evidence>
<keyword evidence="14" id="KW-1185">Reference proteome</keyword>
<evidence type="ECO:0000256" key="5">
    <source>
        <dbReference type="ARBA" id="ARBA00022741"/>
    </source>
</evidence>
<dbReference type="InterPro" id="IPR011712">
    <property type="entry name" value="Sig_transdc_His_kin_sub3_dim/P"/>
</dbReference>
<feature type="domain" description="DUF7134" evidence="12">
    <location>
        <begin position="11"/>
        <end position="119"/>
    </location>
</feature>
<evidence type="ECO:0000256" key="4">
    <source>
        <dbReference type="ARBA" id="ARBA00022679"/>
    </source>
</evidence>
<dbReference type="PANTHER" id="PTHR24421">
    <property type="entry name" value="NITRATE/NITRITE SENSOR PROTEIN NARX-RELATED"/>
    <property type="match status" value="1"/>
</dbReference>
<dbReference type="InterPro" id="IPR055558">
    <property type="entry name" value="DUF7134"/>
</dbReference>
<gene>
    <name evidence="13" type="ORF">AADG42_09825</name>
</gene>
<dbReference type="PANTHER" id="PTHR24421:SF10">
    <property type="entry name" value="NITRATE_NITRITE SENSOR PROTEIN NARQ"/>
    <property type="match status" value="1"/>
</dbReference>
<evidence type="ECO:0000256" key="1">
    <source>
        <dbReference type="ARBA" id="ARBA00000085"/>
    </source>
</evidence>
<dbReference type="Gene3D" id="1.20.5.1930">
    <property type="match status" value="1"/>
</dbReference>
<reference evidence="13 14" key="1">
    <citation type="submission" date="2024-04" db="EMBL/GenBank/DDBJ databases">
        <title>Isolation of an actinomycete strain from pig manure.</title>
        <authorList>
            <person name="Gong T."/>
            <person name="Yu Z."/>
            <person name="An M."/>
            <person name="Wei C."/>
            <person name="Yang W."/>
            <person name="Liu L."/>
        </authorList>
    </citation>
    <scope>NUCLEOTIDE SEQUENCE [LARGE SCALE GENOMIC DNA]</scope>
    <source>
        <strain evidence="13 14">ZF39</strain>
    </source>
</reference>
<keyword evidence="3" id="KW-0597">Phosphoprotein</keyword>
<dbReference type="GO" id="GO:0016301">
    <property type="term" value="F:kinase activity"/>
    <property type="evidence" value="ECO:0007669"/>
    <property type="project" value="UniProtKB-KW"/>
</dbReference>
<dbReference type="SUPFAM" id="SSF55874">
    <property type="entry name" value="ATPase domain of HSP90 chaperone/DNA topoisomerase II/histidine kinase"/>
    <property type="match status" value="1"/>
</dbReference>
<evidence type="ECO:0000256" key="8">
    <source>
        <dbReference type="ARBA" id="ARBA00023012"/>
    </source>
</evidence>
<evidence type="ECO:0000259" key="11">
    <source>
        <dbReference type="Pfam" id="PF07730"/>
    </source>
</evidence>
<keyword evidence="9" id="KW-0472">Membrane</keyword>
<dbReference type="Pfam" id="PF23539">
    <property type="entry name" value="DUF7134"/>
    <property type="match status" value="1"/>
</dbReference>
<keyword evidence="7" id="KW-0067">ATP-binding</keyword>
<feature type="transmembrane region" description="Helical" evidence="9">
    <location>
        <begin position="97"/>
        <end position="116"/>
    </location>
</feature>
<keyword evidence="9" id="KW-0812">Transmembrane</keyword>
<accession>A0ABZ3FQY6</accession>
<evidence type="ECO:0000256" key="2">
    <source>
        <dbReference type="ARBA" id="ARBA00012438"/>
    </source>
</evidence>
<evidence type="ECO:0000256" key="7">
    <source>
        <dbReference type="ARBA" id="ARBA00022840"/>
    </source>
</evidence>
<dbReference type="Pfam" id="PF02518">
    <property type="entry name" value="HATPase_c"/>
    <property type="match status" value="1"/>
</dbReference>
<dbReference type="InterPro" id="IPR036890">
    <property type="entry name" value="HATPase_C_sf"/>
</dbReference>
<evidence type="ECO:0000256" key="9">
    <source>
        <dbReference type="SAM" id="Phobius"/>
    </source>
</evidence>
<dbReference type="EMBL" id="CP154795">
    <property type="protein sequence ID" value="XAN07580.1"/>
    <property type="molecule type" value="Genomic_DNA"/>
</dbReference>
<dbReference type="EC" id="2.7.13.3" evidence="2"/>
<keyword evidence="4" id="KW-0808">Transferase</keyword>
<feature type="domain" description="Signal transduction histidine kinase subgroup 3 dimerisation and phosphoacceptor" evidence="11">
    <location>
        <begin position="147"/>
        <end position="212"/>
    </location>
</feature>
<evidence type="ECO:0000259" key="12">
    <source>
        <dbReference type="Pfam" id="PF23539"/>
    </source>
</evidence>
<evidence type="ECO:0000256" key="6">
    <source>
        <dbReference type="ARBA" id="ARBA00022777"/>
    </source>
</evidence>
<proteinExistence type="predicted"/>
<keyword evidence="8" id="KW-0902">Two-component regulatory system</keyword>
<keyword evidence="6 13" id="KW-0418">Kinase</keyword>
<feature type="domain" description="Histidine kinase/HSP90-like ATPase" evidence="10">
    <location>
        <begin position="257"/>
        <end position="333"/>
    </location>
</feature>
<dbReference type="RefSeq" id="WP_425309044.1">
    <property type="nucleotide sequence ID" value="NZ_CP154795.1"/>
</dbReference>